<keyword evidence="5" id="KW-0592">Phosphate transport</keyword>
<feature type="transmembrane region" description="Helical" evidence="9">
    <location>
        <begin position="111"/>
        <end position="131"/>
    </location>
</feature>
<dbReference type="GO" id="GO:0006817">
    <property type="term" value="P:phosphate ion transport"/>
    <property type="evidence" value="ECO:0007669"/>
    <property type="project" value="UniProtKB-KW"/>
</dbReference>
<keyword evidence="7" id="KW-0564">Palmitate</keyword>
<dbReference type="InterPro" id="IPR024370">
    <property type="entry name" value="PBP_domain"/>
</dbReference>
<keyword evidence="12" id="KW-1185">Reference proteome</keyword>
<keyword evidence="8" id="KW-0449">Lipoprotein</keyword>
<dbReference type="KEGG" id="xap:XA3_02910"/>
<feature type="transmembrane region" description="Helical" evidence="9">
    <location>
        <begin position="12"/>
        <end position="37"/>
    </location>
</feature>
<evidence type="ECO:0000256" key="7">
    <source>
        <dbReference type="ARBA" id="ARBA00023139"/>
    </source>
</evidence>
<evidence type="ECO:0000256" key="4">
    <source>
        <dbReference type="ARBA" id="ARBA00011529"/>
    </source>
</evidence>
<evidence type="ECO:0000259" key="10">
    <source>
        <dbReference type="Pfam" id="PF12849"/>
    </source>
</evidence>
<name>A0AAU9D8Q1_9LACO</name>
<keyword evidence="9" id="KW-0812">Transmembrane</keyword>
<dbReference type="Pfam" id="PF12849">
    <property type="entry name" value="PBP_like_2"/>
    <property type="match status" value="1"/>
</dbReference>
<evidence type="ECO:0000313" key="12">
    <source>
        <dbReference type="Proteomes" id="UP001321861"/>
    </source>
</evidence>
<keyword evidence="9" id="KW-1133">Transmembrane helix</keyword>
<evidence type="ECO:0000256" key="9">
    <source>
        <dbReference type="SAM" id="Phobius"/>
    </source>
</evidence>
<dbReference type="PANTHER" id="PTHR30570:SF1">
    <property type="entry name" value="PHOSPHATE-BINDING PROTEIN PSTS"/>
    <property type="match status" value="1"/>
</dbReference>
<feature type="transmembrane region" description="Helical" evidence="9">
    <location>
        <begin position="143"/>
        <end position="161"/>
    </location>
</feature>
<dbReference type="EMBL" id="AP026802">
    <property type="protein sequence ID" value="BDR57850.1"/>
    <property type="molecule type" value="Genomic_DNA"/>
</dbReference>
<keyword evidence="9" id="KW-0472">Membrane</keyword>
<gene>
    <name evidence="11" type="ORF">XA3_02910</name>
</gene>
<keyword evidence="5" id="KW-0813">Transport</keyword>
<dbReference type="GO" id="GO:0005886">
    <property type="term" value="C:plasma membrane"/>
    <property type="evidence" value="ECO:0007669"/>
    <property type="project" value="UniProtKB-SubCell"/>
</dbReference>
<comment type="subcellular location">
    <subcellularLocation>
        <location evidence="2">Cell membrane</location>
        <topology evidence="2">Lipid-anchor</topology>
    </subcellularLocation>
</comment>
<dbReference type="InterPro" id="IPR050811">
    <property type="entry name" value="Phosphate_ABC_transporter"/>
</dbReference>
<dbReference type="PANTHER" id="PTHR30570">
    <property type="entry name" value="PERIPLASMIC PHOSPHATE BINDING COMPONENT OF PHOSPHATE ABC TRANSPORTER"/>
    <property type="match status" value="1"/>
</dbReference>
<organism evidence="11 12">
    <name type="scientific">Xylocopilactobacillus apicola</name>
    <dbReference type="NCBI Taxonomy" id="2932184"/>
    <lineage>
        <taxon>Bacteria</taxon>
        <taxon>Bacillati</taxon>
        <taxon>Bacillota</taxon>
        <taxon>Bacilli</taxon>
        <taxon>Lactobacillales</taxon>
        <taxon>Lactobacillaceae</taxon>
        <taxon>Xylocopilactobacillus</taxon>
    </lineage>
</organism>
<protein>
    <recommendedName>
        <fullName evidence="10">PBP domain-containing protein</fullName>
    </recommendedName>
</protein>
<feature type="domain" description="PBP" evidence="10">
    <location>
        <begin position="219"/>
        <end position="456"/>
    </location>
</feature>
<comment type="function">
    <text evidence="1">Part of the ABC transporter complex PstSACB involved in phosphate import.</text>
</comment>
<dbReference type="Gene3D" id="3.40.190.10">
    <property type="entry name" value="Periplasmic binding protein-like II"/>
    <property type="match status" value="2"/>
</dbReference>
<evidence type="ECO:0000313" key="11">
    <source>
        <dbReference type="EMBL" id="BDR57850.1"/>
    </source>
</evidence>
<evidence type="ECO:0000256" key="6">
    <source>
        <dbReference type="ARBA" id="ARBA00022729"/>
    </source>
</evidence>
<comment type="similarity">
    <text evidence="3">Belongs to the PstS family.</text>
</comment>
<evidence type="ECO:0000256" key="8">
    <source>
        <dbReference type="ARBA" id="ARBA00023288"/>
    </source>
</evidence>
<feature type="transmembrane region" description="Helical" evidence="9">
    <location>
        <begin position="57"/>
        <end position="75"/>
    </location>
</feature>
<evidence type="ECO:0000256" key="3">
    <source>
        <dbReference type="ARBA" id="ARBA00008725"/>
    </source>
</evidence>
<dbReference type="SUPFAM" id="SSF53850">
    <property type="entry name" value="Periplasmic binding protein-like II"/>
    <property type="match status" value="1"/>
</dbReference>
<evidence type="ECO:0000256" key="2">
    <source>
        <dbReference type="ARBA" id="ARBA00004193"/>
    </source>
</evidence>
<proteinExistence type="inferred from homology"/>
<accession>A0AAU9D8Q1</accession>
<comment type="subunit">
    <text evidence="4">The complex is composed of two ATP-binding proteins (PstB), two transmembrane proteins (PstC and PstA) and a solute-binding protein (PstS).</text>
</comment>
<keyword evidence="6" id="KW-0732">Signal</keyword>
<dbReference type="AlphaFoldDB" id="A0AAU9D8Q1"/>
<dbReference type="RefSeq" id="WP_317635786.1">
    <property type="nucleotide sequence ID" value="NZ_AP026802.1"/>
</dbReference>
<dbReference type="Proteomes" id="UP001321861">
    <property type="component" value="Chromosome"/>
</dbReference>
<evidence type="ECO:0000256" key="5">
    <source>
        <dbReference type="ARBA" id="ARBA00022592"/>
    </source>
</evidence>
<reference evidence="11 12" key="1">
    <citation type="journal article" date="2023" name="Microbiol. Spectr.">
        <title>Symbiosis of Carpenter Bees with Uncharacterized Lactic Acid Bacteria Showing NAD Auxotrophy.</title>
        <authorList>
            <person name="Kawasaki S."/>
            <person name="Ozawa K."/>
            <person name="Mori T."/>
            <person name="Yamamoto A."/>
            <person name="Ito M."/>
            <person name="Ohkuma M."/>
            <person name="Sakamoto M."/>
            <person name="Matsutani M."/>
        </authorList>
    </citation>
    <scope>NUCLEOTIDE SEQUENCE [LARGE SCALE GENOMIC DNA]</scope>
    <source>
        <strain evidence="11 12">XA3</strain>
    </source>
</reference>
<evidence type="ECO:0000256" key="1">
    <source>
        <dbReference type="ARBA" id="ARBA00002841"/>
    </source>
</evidence>
<sequence length="472" mass="53225">MKIKLNLWISTFIISPLVIGVVGLIVRMPTVGIVISLANSCYRYFYSKKHHDLRQQFIVQFIFLSVHMILYFLVITGNNFKYIQLPGWYWIVLLPYGFLGIFLIYNGAGAIPVLIFITFISSLLGIGFYWWKTQRRLPRLTPKIIAPILLVASLAIIPFFLNSKHNELFVGSDYHDTSKDEIDYHEPKGSLNDENYAASAELAQIPKSSNLQITSDYPQITGAAEFSPLAVGLIELGYEGIAPTKAQESWQVDTTDGAFKKLLKQKTDLVLMPKPTPAQEQAAKKAGLKLNKVPIAKEALVFLVNHNNTIMSLTPNQMRKIYQGKFMRWQQVCDEKGLIQAFQNDPASNSQIVMKELVMKGKSLRDPLQYQGTFGIQTYVKRANYDNNRKALGYATRIDATKINSDSETKILDVNEIAPTAENIKSNKYPFVIPIYAVTRSDGKENPQKIVQWLLSPAGQKMLNDTGYVGVK</sequence>
<feature type="transmembrane region" description="Helical" evidence="9">
    <location>
        <begin position="87"/>
        <end position="105"/>
    </location>
</feature>